<dbReference type="RefSeq" id="WP_268239990.1">
    <property type="nucleotide sequence ID" value="NZ_JACHFL010000001.1"/>
</dbReference>
<protein>
    <submittedName>
        <fullName evidence="2">Uncharacterized protein</fullName>
    </submittedName>
</protein>
<sequence>MFQDGEFFVLFNFAFLLEIAMDPFIMQHLLGTRDVIYFTLARRL</sequence>
<organism evidence="2 3">
    <name type="scientific">Deinococcus humi</name>
    <dbReference type="NCBI Taxonomy" id="662880"/>
    <lineage>
        <taxon>Bacteria</taxon>
        <taxon>Thermotogati</taxon>
        <taxon>Deinococcota</taxon>
        <taxon>Deinococci</taxon>
        <taxon>Deinococcales</taxon>
        <taxon>Deinococcaceae</taxon>
        <taxon>Deinococcus</taxon>
    </lineage>
</organism>
<dbReference type="Proteomes" id="UP000552709">
    <property type="component" value="Unassembled WGS sequence"/>
</dbReference>
<reference evidence="2 3" key="1">
    <citation type="submission" date="2020-08" db="EMBL/GenBank/DDBJ databases">
        <title>Genomic Encyclopedia of Type Strains, Phase IV (KMG-IV): sequencing the most valuable type-strain genomes for metagenomic binning, comparative biology and taxonomic classification.</title>
        <authorList>
            <person name="Goeker M."/>
        </authorList>
    </citation>
    <scope>NUCLEOTIDE SEQUENCE [LARGE SCALE GENOMIC DNA]</scope>
    <source>
        <strain evidence="2 3">DSM 27939</strain>
    </source>
</reference>
<dbReference type="EMBL" id="JACHFL010000001">
    <property type="protein sequence ID" value="MBB5361180.1"/>
    <property type="molecule type" value="Genomic_DNA"/>
</dbReference>
<comment type="caution">
    <text evidence="2">The sequence shown here is derived from an EMBL/GenBank/DDBJ whole genome shotgun (WGS) entry which is preliminary data.</text>
</comment>
<accession>A0A7W8JQP1</accession>
<feature type="transmembrane region" description="Helical" evidence="1">
    <location>
        <begin position="7"/>
        <end position="26"/>
    </location>
</feature>
<keyword evidence="1" id="KW-0812">Transmembrane</keyword>
<evidence type="ECO:0000313" key="3">
    <source>
        <dbReference type="Proteomes" id="UP000552709"/>
    </source>
</evidence>
<name>A0A7W8JQP1_9DEIO</name>
<keyword evidence="1" id="KW-1133">Transmembrane helix</keyword>
<proteinExistence type="predicted"/>
<evidence type="ECO:0000256" key="1">
    <source>
        <dbReference type="SAM" id="Phobius"/>
    </source>
</evidence>
<keyword evidence="1" id="KW-0472">Membrane</keyword>
<evidence type="ECO:0000313" key="2">
    <source>
        <dbReference type="EMBL" id="MBB5361180.1"/>
    </source>
</evidence>
<gene>
    <name evidence="2" type="ORF">HNQ08_000251</name>
</gene>
<keyword evidence="3" id="KW-1185">Reference proteome</keyword>
<dbReference type="AlphaFoldDB" id="A0A7W8JQP1"/>